<keyword evidence="7" id="KW-1185">Reference proteome</keyword>
<reference evidence="6 7" key="1">
    <citation type="submission" date="2019-02" db="EMBL/GenBank/DDBJ databases">
        <title>Hyunsoonleella sp., isolated from marine sediment.</title>
        <authorList>
            <person name="Liu B.-T."/>
        </authorList>
    </citation>
    <scope>NUCLEOTIDE SEQUENCE [LARGE SCALE GENOMIC DNA]</scope>
    <source>
        <strain evidence="6 7">T58</strain>
    </source>
</reference>
<dbReference type="RefSeq" id="WP_130964196.1">
    <property type="nucleotide sequence ID" value="NZ_SIRT01000006.1"/>
</dbReference>
<evidence type="ECO:0000259" key="5">
    <source>
        <dbReference type="Pfam" id="PF18962"/>
    </source>
</evidence>
<dbReference type="AlphaFoldDB" id="A0A4Q9FDT1"/>
<organism evidence="6 7">
    <name type="scientific">Hyunsoonleella flava</name>
    <dbReference type="NCBI Taxonomy" id="2527939"/>
    <lineage>
        <taxon>Bacteria</taxon>
        <taxon>Pseudomonadati</taxon>
        <taxon>Bacteroidota</taxon>
        <taxon>Flavobacteriia</taxon>
        <taxon>Flavobacteriales</taxon>
        <taxon>Flavobacteriaceae</taxon>
    </lineage>
</organism>
<dbReference type="Proteomes" id="UP000291142">
    <property type="component" value="Unassembled WGS sequence"/>
</dbReference>
<dbReference type="Gene3D" id="3.80.10.10">
    <property type="entry name" value="Ribonuclease Inhibitor"/>
    <property type="match status" value="1"/>
</dbReference>
<keyword evidence="2 4" id="KW-0732">Signal</keyword>
<dbReference type="GO" id="GO:0035591">
    <property type="term" value="F:signaling adaptor activity"/>
    <property type="evidence" value="ECO:0007669"/>
    <property type="project" value="TreeGrafter"/>
</dbReference>
<feature type="domain" description="Secretion system C-terminal sorting" evidence="5">
    <location>
        <begin position="495"/>
        <end position="563"/>
    </location>
</feature>
<evidence type="ECO:0000256" key="4">
    <source>
        <dbReference type="SAM" id="SignalP"/>
    </source>
</evidence>
<dbReference type="InterPro" id="IPR052574">
    <property type="entry name" value="CDIRP"/>
</dbReference>
<dbReference type="OrthoDB" id="1110367at2"/>
<dbReference type="InterPro" id="IPR032675">
    <property type="entry name" value="LRR_dom_sf"/>
</dbReference>
<keyword evidence="3" id="KW-0677">Repeat</keyword>
<name>A0A4Q9FDT1_9FLAO</name>
<feature type="chain" id="PRO_5020717108" evidence="4">
    <location>
        <begin position="20"/>
        <end position="566"/>
    </location>
</feature>
<accession>A0A4Q9FDT1</accession>
<dbReference type="InterPro" id="IPR026444">
    <property type="entry name" value="Secre_tail"/>
</dbReference>
<feature type="signal peptide" evidence="4">
    <location>
        <begin position="1"/>
        <end position="19"/>
    </location>
</feature>
<evidence type="ECO:0000256" key="2">
    <source>
        <dbReference type="ARBA" id="ARBA00022729"/>
    </source>
</evidence>
<evidence type="ECO:0000256" key="1">
    <source>
        <dbReference type="ARBA" id="ARBA00022614"/>
    </source>
</evidence>
<dbReference type="PANTHER" id="PTHR47566">
    <property type="match status" value="1"/>
</dbReference>
<dbReference type="EMBL" id="SIRT01000006">
    <property type="protein sequence ID" value="TBN03628.1"/>
    <property type="molecule type" value="Genomic_DNA"/>
</dbReference>
<comment type="caution">
    <text evidence="6">The sequence shown here is derived from an EMBL/GenBank/DDBJ whole genome shotgun (WGS) entry which is preliminary data.</text>
</comment>
<sequence>MKKFLFNLLCFLFCTYSYSQVINFPDANLKSKLLEQNFGGFAFLDANNNNEIEVSEALNWTYSLQLGYASISDLTGIEYFTNVDYLYVHNNSLVEVDLSSLVNLKFLKINDNSLISLNVSDLVNLESIQCYNNQLGSLDFSGLTNITIINCDNNQLSSLILSDNFELVHLYCENNLLTSLDANDLPNLLQIQCSSNNLTTLNIKNDSVEFIDFSNNSNLEYVCVDGAQLIEVEDQIAQYGYTNCFANSLCSFNQGETVYTLSGNVKYDENNDGCSSIDIDYKDLILTVFDGTNSGDLYSNSNGDYHFNVQAGNYSITPIVPNTTYFNIFPTTTSVSFPDISSPYVQDFCITPTGSYPDLKISIETIDSDFDYTATYRINYSNQGTMTQSGLVSFSFDDSVIDFISANPMISEQNTNELIWQFTDLKPIETRSIDVIVDFNVPPIDNGDVLNFTGTISSNLTDITLNDNIFNLDHTFQCCLLDIPSFEFSDYFNQYPNPTNDYLNLKIKKQIDVESIIIFNLLGQEVKKVTTKNEHIKIDVSNLKSGQYFIKILASQKEFFTRFIRK</sequence>
<dbReference type="Pfam" id="PF18962">
    <property type="entry name" value="Por_Secre_tail"/>
    <property type="match status" value="1"/>
</dbReference>
<evidence type="ECO:0000313" key="6">
    <source>
        <dbReference type="EMBL" id="TBN03628.1"/>
    </source>
</evidence>
<dbReference type="PANTHER" id="PTHR47566:SF1">
    <property type="entry name" value="PROTEIN NUD1"/>
    <property type="match status" value="1"/>
</dbReference>
<gene>
    <name evidence="6" type="ORF">EYD45_08915</name>
</gene>
<dbReference type="SUPFAM" id="SSF52058">
    <property type="entry name" value="L domain-like"/>
    <property type="match status" value="1"/>
</dbReference>
<keyword evidence="1" id="KW-0433">Leucine-rich repeat</keyword>
<evidence type="ECO:0000313" key="7">
    <source>
        <dbReference type="Proteomes" id="UP000291142"/>
    </source>
</evidence>
<proteinExistence type="predicted"/>
<dbReference type="NCBIfam" id="TIGR04183">
    <property type="entry name" value="Por_Secre_tail"/>
    <property type="match status" value="1"/>
</dbReference>
<protein>
    <submittedName>
        <fullName evidence="6">T9SS type A sorting domain-containing protein</fullName>
    </submittedName>
</protein>
<evidence type="ECO:0000256" key="3">
    <source>
        <dbReference type="ARBA" id="ARBA00022737"/>
    </source>
</evidence>